<dbReference type="Pfam" id="PF01728">
    <property type="entry name" value="FtsJ"/>
    <property type="match status" value="1"/>
</dbReference>
<comment type="caution">
    <text evidence="5">The sequence shown here is derived from an EMBL/GenBank/DDBJ whole genome shotgun (WGS) entry which is preliminary data.</text>
</comment>
<gene>
    <name evidence="5" type="primary">HMA1_1</name>
    <name evidence="5" type="ORF">Zm00014a_002821</name>
</gene>
<dbReference type="InterPro" id="IPR002877">
    <property type="entry name" value="RNA_MeTrfase_FtsJ_dom"/>
</dbReference>
<dbReference type="Gene3D" id="3.50.7.10">
    <property type="entry name" value="GroEL"/>
    <property type="match status" value="1"/>
</dbReference>
<name>A0A3L6F157_MAIZE</name>
<dbReference type="InterPro" id="IPR036986">
    <property type="entry name" value="S4_RNA-bd_sf"/>
</dbReference>
<protein>
    <submittedName>
        <fullName evidence="5">Putative cadmium/zinc-transporting ATPase HMA1, chloroplastic</fullName>
    </submittedName>
</protein>
<dbReference type="GO" id="GO:0003723">
    <property type="term" value="F:RNA binding"/>
    <property type="evidence" value="ECO:0007669"/>
    <property type="project" value="UniProtKB-KW"/>
</dbReference>
<dbReference type="PANTHER" id="PTHR32319">
    <property type="entry name" value="BACTERIAL HEMOLYSIN-LIKE PROTEIN"/>
    <property type="match status" value="1"/>
</dbReference>
<dbReference type="PROSITE" id="PS50889">
    <property type="entry name" value="S4"/>
    <property type="match status" value="1"/>
</dbReference>
<dbReference type="InterPro" id="IPR027409">
    <property type="entry name" value="GroEL-like_apical_dom_sf"/>
</dbReference>
<accession>A0A3L6F157</accession>
<proteinExistence type="inferred from homology"/>
<dbReference type="Gene3D" id="3.40.50.150">
    <property type="entry name" value="Vaccinia Virus protein VP39"/>
    <property type="match status" value="1"/>
</dbReference>
<dbReference type="InterPro" id="IPR029063">
    <property type="entry name" value="SAM-dependent_MTases_sf"/>
</dbReference>
<dbReference type="SUPFAM" id="SSF53335">
    <property type="entry name" value="S-adenosyl-L-methionine-dependent methyltransferases"/>
    <property type="match status" value="1"/>
</dbReference>
<sequence length="787" mass="87579">MAKPLAPPHLSSRCVGAHPCAPTSEDDLPYQVRVTADGDLETARRYDFGGQLDATMIVHPKLDDFTTDGRKSPDIEIPIDVPTMMSSEIEEVSYLESTANGVELRSEVYLLPCHDQLDDAQSVVASLLEHWQTHGAMDIEVLCIPYPGILVAGEVPDVRRPLGEPADKDPPWQPRRIPDLTSAENWYLVDTSLNRRRLSERWSSVNGCSMVPRRRLRVEETLPSWASVRPPRASRCRQTVAAQGDPSRRPRAFGRGACGDARKLWVSSLFHADAGNHWDMGILGRFLCWACVPSDCRVWVEKKLPEDNVKDLSTDLQKQRPLLIVAKDVESEVLGTLIINKLRAGIKVIVEELGMNLENVEPHMLGSCKKVSAALDALVNIADGRINIHFLMALAAFASIFMGNALEGGLLLAMFNLAHIAEEYFTSKSIFDVRELKENLPEFALLLETSGEESVQFSNLSYTKVPVHDLEVGSHILVRAGEVSLSLLVVSILSSMSSQAAFKIGTALVFTGFKAYEKWEDNIDSMCSSSVQVLFKCAGIRLILLRRGKFEIEEYDRIDRRQLHFSGSPSAPLSCDNWASRVRRRPAQPFAGPFPGLRRVLRRRRVPSSCQSSKDSASQEAHNIRMCGPRKRRLDEVCLERFQQYSRTYIQSWILQGKVIVDGRVVNKAGTQVSDKSVIEIKAEIPKYVCRAGHKLEAAIKGFDIDCDGKIALDSGLSTGGFTDCLLQHGASHVYGVDVGYGQVAEKIRTHERVSVIERTNLRYLSQLPEPVDLVTLDLSFISILLV</sequence>
<dbReference type="GO" id="GO:0008168">
    <property type="term" value="F:methyltransferase activity"/>
    <property type="evidence" value="ECO:0007669"/>
    <property type="project" value="InterPro"/>
</dbReference>
<evidence type="ECO:0000256" key="1">
    <source>
        <dbReference type="ARBA" id="ARBA00022884"/>
    </source>
</evidence>
<feature type="domain" description="RNA-binding S4" evidence="4">
    <location>
        <begin position="632"/>
        <end position="697"/>
    </location>
</feature>
<dbReference type="AlphaFoldDB" id="A0A3L6F157"/>
<dbReference type="SMART" id="SM00363">
    <property type="entry name" value="S4"/>
    <property type="match status" value="1"/>
</dbReference>
<organism evidence="5">
    <name type="scientific">Zea mays</name>
    <name type="common">Maize</name>
    <dbReference type="NCBI Taxonomy" id="4577"/>
    <lineage>
        <taxon>Eukaryota</taxon>
        <taxon>Viridiplantae</taxon>
        <taxon>Streptophyta</taxon>
        <taxon>Embryophyta</taxon>
        <taxon>Tracheophyta</taxon>
        <taxon>Spermatophyta</taxon>
        <taxon>Magnoliopsida</taxon>
        <taxon>Liliopsida</taxon>
        <taxon>Poales</taxon>
        <taxon>Poaceae</taxon>
        <taxon>PACMAD clade</taxon>
        <taxon>Panicoideae</taxon>
        <taxon>Andropogonodae</taxon>
        <taxon>Andropogoneae</taxon>
        <taxon>Tripsacinae</taxon>
        <taxon>Zea</taxon>
    </lineage>
</organism>
<dbReference type="InterPro" id="IPR047048">
    <property type="entry name" value="TlyA"/>
</dbReference>
<keyword evidence="1 3" id="KW-0694">RNA-binding</keyword>
<dbReference type="InterPro" id="IPR002942">
    <property type="entry name" value="S4_RNA-bd"/>
</dbReference>
<dbReference type="Pfam" id="PF01479">
    <property type="entry name" value="S4"/>
    <property type="match status" value="1"/>
</dbReference>
<dbReference type="CDD" id="cd00165">
    <property type="entry name" value="S4"/>
    <property type="match status" value="1"/>
</dbReference>
<dbReference type="PANTHER" id="PTHR32319:SF0">
    <property type="entry name" value="BACTERIAL HEMOLYSIN-LIKE PROTEIN"/>
    <property type="match status" value="1"/>
</dbReference>
<dbReference type="ExpressionAtlas" id="A0A3L6F157">
    <property type="expression patterns" value="baseline and differential"/>
</dbReference>
<dbReference type="SUPFAM" id="SSF52029">
    <property type="entry name" value="GroEL apical domain-like"/>
    <property type="match status" value="1"/>
</dbReference>
<dbReference type="EMBL" id="NCVQ01000005">
    <property type="protein sequence ID" value="PWZ25427.1"/>
    <property type="molecule type" value="Genomic_DNA"/>
</dbReference>
<reference evidence="5" key="1">
    <citation type="journal article" date="2018" name="Nat. Genet.">
        <title>Extensive intraspecific gene order and gene structural variations between Mo17 and other maize genomes.</title>
        <authorList>
            <person name="Sun S."/>
            <person name="Zhou Y."/>
            <person name="Chen J."/>
            <person name="Shi J."/>
            <person name="Zhao H."/>
            <person name="Zhao H."/>
            <person name="Song W."/>
            <person name="Zhang M."/>
            <person name="Cui Y."/>
            <person name="Dong X."/>
            <person name="Liu H."/>
            <person name="Ma X."/>
            <person name="Jiao Y."/>
            <person name="Wang B."/>
            <person name="Wei X."/>
            <person name="Stein J.C."/>
            <person name="Glaubitz J.C."/>
            <person name="Lu F."/>
            <person name="Yu G."/>
            <person name="Liang C."/>
            <person name="Fengler K."/>
            <person name="Li B."/>
            <person name="Rafalski A."/>
            <person name="Schnable P.S."/>
            <person name="Ware D.H."/>
            <person name="Buckler E.S."/>
            <person name="Lai J."/>
        </authorList>
    </citation>
    <scope>NUCLEOTIDE SEQUENCE [LARGE SCALE GENOMIC DNA]</scope>
    <source>
        <tissue evidence="5">Seedling</tissue>
    </source>
</reference>
<dbReference type="Gene3D" id="3.10.290.10">
    <property type="entry name" value="RNA-binding S4 domain"/>
    <property type="match status" value="1"/>
</dbReference>
<evidence type="ECO:0000256" key="3">
    <source>
        <dbReference type="PROSITE-ProRule" id="PRU00182"/>
    </source>
</evidence>
<evidence type="ECO:0000313" key="5">
    <source>
        <dbReference type="EMBL" id="PWZ25427.1"/>
    </source>
</evidence>
<dbReference type="GO" id="GO:0032259">
    <property type="term" value="P:methylation"/>
    <property type="evidence" value="ECO:0007669"/>
    <property type="project" value="InterPro"/>
</dbReference>
<evidence type="ECO:0000259" key="4">
    <source>
        <dbReference type="SMART" id="SM00363"/>
    </source>
</evidence>
<comment type="similarity">
    <text evidence="2">Belongs to the TlyA family.</text>
</comment>
<evidence type="ECO:0000256" key="2">
    <source>
        <dbReference type="ARBA" id="ARBA00029460"/>
    </source>
</evidence>
<dbReference type="Proteomes" id="UP000251960">
    <property type="component" value="Chromosome 4"/>
</dbReference>